<accession>A0A5N7IQ01</accession>
<dbReference type="PANTHER" id="PTHR32319">
    <property type="entry name" value="BACTERIAL HEMOLYSIN-LIKE PROTEIN"/>
    <property type="match status" value="1"/>
</dbReference>
<comment type="caution">
    <text evidence="5">The sequence shown here is derived from an EMBL/GenBank/DDBJ whole genome shotgun (WGS) entry which is preliminary data.</text>
</comment>
<evidence type="ECO:0000313" key="5">
    <source>
        <dbReference type="EMBL" id="MPQ63046.1"/>
    </source>
</evidence>
<dbReference type="SMART" id="SM00363">
    <property type="entry name" value="S4"/>
    <property type="match status" value="1"/>
</dbReference>
<dbReference type="PIRSF" id="PIRSF005578">
    <property type="entry name" value="TlyA"/>
    <property type="match status" value="1"/>
</dbReference>
<evidence type="ECO:0000256" key="2">
    <source>
        <dbReference type="ARBA" id="ARBA00029460"/>
    </source>
</evidence>
<dbReference type="InterPro" id="IPR004538">
    <property type="entry name" value="Hemolysin_A/TlyA"/>
</dbReference>
<dbReference type="EMBL" id="SPSF01000032">
    <property type="protein sequence ID" value="MPQ63046.1"/>
    <property type="molecule type" value="Genomic_DNA"/>
</dbReference>
<feature type="domain" description="RNA-binding S4" evidence="4">
    <location>
        <begin position="6"/>
        <end position="71"/>
    </location>
</feature>
<dbReference type="Gene3D" id="3.10.290.10">
    <property type="entry name" value="RNA-binding S4 domain"/>
    <property type="match status" value="1"/>
</dbReference>
<dbReference type="SUPFAM" id="SSF55174">
    <property type="entry name" value="Alpha-L RNA-binding motif"/>
    <property type="match status" value="1"/>
</dbReference>
<dbReference type="InterPro" id="IPR036986">
    <property type="entry name" value="S4_RNA-bd_sf"/>
</dbReference>
<dbReference type="Gene3D" id="3.40.50.150">
    <property type="entry name" value="Vaccinia Virus protein VP39"/>
    <property type="match status" value="1"/>
</dbReference>
<dbReference type="CDD" id="cd00165">
    <property type="entry name" value="S4"/>
    <property type="match status" value="1"/>
</dbReference>
<dbReference type="InterPro" id="IPR029063">
    <property type="entry name" value="SAM-dependent_MTases_sf"/>
</dbReference>
<sequence>MIENKERLDVIVVERGILFSRERAKENIIAGNIFVDGIRTTKCGKKIDVTSSIEFVGKDIPYVSRGGLKLQKAIDAFKIDLKDKVCMDIGASTGGFTDCMLQHGACRVYSIDVGTNQLDDKLRGDSRVVSMEKTNIRYLNKDSICELADFASIDVSFISLEKVIPNLLNLLKNDGSVVALLKPQFEVGIGVVNKKGVVKKTSDHIDVILGVLNLLKNLNVKVINVDYSSIKGPNGNIEYLVYFTKSKNSYVDYVEDNVALLVSDAHISLNCLKRE</sequence>
<protein>
    <submittedName>
        <fullName evidence="5">TlyA family RNA methyltransferase</fullName>
    </submittedName>
</protein>
<dbReference type="NCBIfam" id="TIGR00478">
    <property type="entry name" value="tly"/>
    <property type="match status" value="1"/>
</dbReference>
<gene>
    <name evidence="5" type="ORF">E4V82_13110</name>
</gene>
<name>A0A5N7IQ01_9CLOT</name>
<dbReference type="PANTHER" id="PTHR32319:SF0">
    <property type="entry name" value="BACTERIAL HEMOLYSIN-LIKE PROTEIN"/>
    <property type="match status" value="1"/>
</dbReference>
<reference evidence="5 6" key="1">
    <citation type="journal article" date="2019" name="Lett. Appl. Microbiol.">
        <title>A case of 'blown pack' spoilage of vacuum-packaged pork likely associated with Clostridium estertheticum in Canada.</title>
        <authorList>
            <person name="Zhang P."/>
            <person name="Ward P."/>
            <person name="McMullen L.M."/>
            <person name="Yang X."/>
        </authorList>
    </citation>
    <scope>NUCLEOTIDE SEQUENCE [LARGE SCALE GENOMIC DNA]</scope>
    <source>
        <strain evidence="5 6">MA19</strain>
    </source>
</reference>
<dbReference type="GO" id="GO:0008168">
    <property type="term" value="F:methyltransferase activity"/>
    <property type="evidence" value="ECO:0007669"/>
    <property type="project" value="UniProtKB-KW"/>
</dbReference>
<dbReference type="GO" id="GO:0003723">
    <property type="term" value="F:RNA binding"/>
    <property type="evidence" value="ECO:0007669"/>
    <property type="project" value="UniProtKB-KW"/>
</dbReference>
<dbReference type="AlphaFoldDB" id="A0A5N7IQ01"/>
<dbReference type="InterPro" id="IPR002942">
    <property type="entry name" value="S4_RNA-bd"/>
</dbReference>
<dbReference type="GO" id="GO:0032259">
    <property type="term" value="P:methylation"/>
    <property type="evidence" value="ECO:0007669"/>
    <property type="project" value="UniProtKB-KW"/>
</dbReference>
<organism evidence="5 6">
    <name type="scientific">Clostridium estertheticum</name>
    <dbReference type="NCBI Taxonomy" id="238834"/>
    <lineage>
        <taxon>Bacteria</taxon>
        <taxon>Bacillati</taxon>
        <taxon>Bacillota</taxon>
        <taxon>Clostridia</taxon>
        <taxon>Eubacteriales</taxon>
        <taxon>Clostridiaceae</taxon>
        <taxon>Clostridium</taxon>
    </lineage>
</organism>
<evidence type="ECO:0000259" key="4">
    <source>
        <dbReference type="SMART" id="SM00363"/>
    </source>
</evidence>
<dbReference type="PROSITE" id="PS50889">
    <property type="entry name" value="S4"/>
    <property type="match status" value="1"/>
</dbReference>
<dbReference type="SUPFAM" id="SSF53335">
    <property type="entry name" value="S-adenosyl-L-methionine-dependent methyltransferases"/>
    <property type="match status" value="1"/>
</dbReference>
<dbReference type="RefSeq" id="WP_152752617.1">
    <property type="nucleotide sequence ID" value="NZ_SPSE01000033.1"/>
</dbReference>
<keyword evidence="5" id="KW-0808">Transferase</keyword>
<dbReference type="Pfam" id="PF01728">
    <property type="entry name" value="FtsJ"/>
    <property type="match status" value="1"/>
</dbReference>
<dbReference type="InterPro" id="IPR047048">
    <property type="entry name" value="TlyA"/>
</dbReference>
<evidence type="ECO:0000256" key="3">
    <source>
        <dbReference type="PROSITE-ProRule" id="PRU00182"/>
    </source>
</evidence>
<dbReference type="InterPro" id="IPR002877">
    <property type="entry name" value="RNA_MeTrfase_FtsJ_dom"/>
</dbReference>
<evidence type="ECO:0000256" key="1">
    <source>
        <dbReference type="ARBA" id="ARBA00022884"/>
    </source>
</evidence>
<dbReference type="Proteomes" id="UP000342249">
    <property type="component" value="Unassembled WGS sequence"/>
</dbReference>
<evidence type="ECO:0000313" key="6">
    <source>
        <dbReference type="Proteomes" id="UP000342249"/>
    </source>
</evidence>
<keyword evidence="1 3" id="KW-0694">RNA-binding</keyword>
<keyword evidence="5" id="KW-0489">Methyltransferase</keyword>
<comment type="similarity">
    <text evidence="2">Belongs to the TlyA family.</text>
</comment>
<proteinExistence type="inferred from homology"/>